<evidence type="ECO:0000313" key="3">
    <source>
        <dbReference type="EMBL" id="CAB4363066.1"/>
    </source>
</evidence>
<protein>
    <submittedName>
        <fullName evidence="4">Unannotated protein</fullName>
    </submittedName>
</protein>
<dbReference type="InterPro" id="IPR050921">
    <property type="entry name" value="T4SS_GSP_E_ATPase"/>
</dbReference>
<name>A0A6J6RD94_9ZZZZ</name>
<evidence type="ECO:0000259" key="2">
    <source>
        <dbReference type="Pfam" id="PF00437"/>
    </source>
</evidence>
<comment type="similarity">
    <text evidence="1">Belongs to the GSP E family.</text>
</comment>
<evidence type="ECO:0000313" key="4">
    <source>
        <dbReference type="EMBL" id="CAB4721877.1"/>
    </source>
</evidence>
<dbReference type="EMBL" id="CAFBMT010000004">
    <property type="protein sequence ID" value="CAB4923050.1"/>
    <property type="molecule type" value="Genomic_DNA"/>
</dbReference>
<sequence>MNRASDLATDLVAEQAPLGGLERWLHDPAVTEVMVNAGTQIWVERSGQLTQVGAIRPGTLMTAIEHVLAPLGRRLDRTQPMVDARLADGSRVCAVLPPVAVDGPCLAIRRFAAQQFALQAFATSQVVELLRELVSARCNLVVSGATSSGKTTLLNSLAGEVQRDERIVTLEDVAEMRLAHTHVVRLETRDATPDGVGEVTLGHLLRTALRLRPDRLVVGEVRGSEAVHLLHALNTGHDGSLTTVHANSALDALHRLAALVVQEVGNWPLIAVRRHVASAVDVVVHLERDGTGARRVVAIAEVTRPDEGDSGALTVRPLADGDTVVGALTRGRQ</sequence>
<proteinExistence type="inferred from homology"/>
<evidence type="ECO:0000313" key="5">
    <source>
        <dbReference type="EMBL" id="CAB4835571.1"/>
    </source>
</evidence>
<dbReference type="EMBL" id="CAFAAV010000319">
    <property type="protein sequence ID" value="CAB4835571.1"/>
    <property type="molecule type" value="Genomic_DNA"/>
</dbReference>
<gene>
    <name evidence="4" type="ORF">UFOPK2656_01411</name>
    <name evidence="5" type="ORF">UFOPK3099_02808</name>
    <name evidence="6" type="ORF">UFOPK3267_00566</name>
    <name evidence="7" type="ORF">UFOPK3651_00982</name>
    <name evidence="8" type="ORF">UFOPK3931_00379</name>
    <name evidence="3" type="ORF">UFOPK4189_00843</name>
</gene>
<evidence type="ECO:0000256" key="1">
    <source>
        <dbReference type="ARBA" id="ARBA00006611"/>
    </source>
</evidence>
<dbReference type="AlphaFoldDB" id="A0A6J6RD94"/>
<dbReference type="Gene3D" id="3.40.50.300">
    <property type="entry name" value="P-loop containing nucleotide triphosphate hydrolases"/>
    <property type="match status" value="1"/>
</dbReference>
<evidence type="ECO:0000313" key="8">
    <source>
        <dbReference type="EMBL" id="CAB4974138.1"/>
    </source>
</evidence>
<reference evidence="4" key="1">
    <citation type="submission" date="2020-05" db="EMBL/GenBank/DDBJ databases">
        <authorList>
            <person name="Chiriac C."/>
            <person name="Salcher M."/>
            <person name="Ghai R."/>
            <person name="Kavagutti S V."/>
        </authorList>
    </citation>
    <scope>NUCLEOTIDE SEQUENCE</scope>
</reference>
<dbReference type="InterPro" id="IPR027417">
    <property type="entry name" value="P-loop_NTPase"/>
</dbReference>
<evidence type="ECO:0000313" key="7">
    <source>
        <dbReference type="EMBL" id="CAB4923050.1"/>
    </source>
</evidence>
<accession>A0A6J6RD94</accession>
<dbReference type="EMBL" id="CAEZYF010000007">
    <property type="protein sequence ID" value="CAB4721877.1"/>
    <property type="molecule type" value="Genomic_DNA"/>
</dbReference>
<feature type="domain" description="Bacterial type II secretion system protein E" evidence="2">
    <location>
        <begin position="19"/>
        <end position="288"/>
    </location>
</feature>
<dbReference type="InterPro" id="IPR001482">
    <property type="entry name" value="T2SS/T4SS_dom"/>
</dbReference>
<dbReference type="EMBL" id="CAFBOL010000005">
    <property type="protein sequence ID" value="CAB4974138.1"/>
    <property type="molecule type" value="Genomic_DNA"/>
</dbReference>
<organism evidence="4">
    <name type="scientific">freshwater metagenome</name>
    <dbReference type="NCBI Taxonomy" id="449393"/>
    <lineage>
        <taxon>unclassified sequences</taxon>
        <taxon>metagenomes</taxon>
        <taxon>ecological metagenomes</taxon>
    </lineage>
</organism>
<dbReference type="SUPFAM" id="SSF52540">
    <property type="entry name" value="P-loop containing nucleoside triphosphate hydrolases"/>
    <property type="match status" value="1"/>
</dbReference>
<dbReference type="PANTHER" id="PTHR30486">
    <property type="entry name" value="TWITCHING MOTILITY PROTEIN PILT"/>
    <property type="match status" value="1"/>
</dbReference>
<dbReference type="PANTHER" id="PTHR30486:SF6">
    <property type="entry name" value="TYPE IV PILUS RETRACTATION ATPASE PILT"/>
    <property type="match status" value="1"/>
</dbReference>
<dbReference type="Gene3D" id="3.30.450.380">
    <property type="match status" value="1"/>
</dbReference>
<dbReference type="EMBL" id="CAESGF010000004">
    <property type="protein sequence ID" value="CAB4363066.1"/>
    <property type="molecule type" value="Genomic_DNA"/>
</dbReference>
<evidence type="ECO:0000313" key="6">
    <source>
        <dbReference type="EMBL" id="CAB4847853.1"/>
    </source>
</evidence>
<dbReference type="GO" id="GO:0016887">
    <property type="term" value="F:ATP hydrolysis activity"/>
    <property type="evidence" value="ECO:0007669"/>
    <property type="project" value="InterPro"/>
</dbReference>
<dbReference type="Pfam" id="PF00437">
    <property type="entry name" value="T2SSE"/>
    <property type="match status" value="1"/>
</dbReference>
<dbReference type="EMBL" id="CAFBIY010000020">
    <property type="protein sequence ID" value="CAB4847853.1"/>
    <property type="molecule type" value="Genomic_DNA"/>
</dbReference>
<dbReference type="CDD" id="cd01130">
    <property type="entry name" value="VirB11-like_ATPase"/>
    <property type="match status" value="1"/>
</dbReference>